<evidence type="ECO:0000256" key="8">
    <source>
        <dbReference type="ARBA" id="ARBA00022723"/>
    </source>
</evidence>
<protein>
    <recommendedName>
        <fullName evidence="13">Cytochrome c-type protein</fullName>
    </recommendedName>
</protein>
<dbReference type="GO" id="GO:0020037">
    <property type="term" value="F:heme binding"/>
    <property type="evidence" value="ECO:0007669"/>
    <property type="project" value="UniProtKB-UniRule"/>
</dbReference>
<keyword evidence="7" id="KW-0812">Transmembrane</keyword>
<dbReference type="RefSeq" id="WP_129121527.1">
    <property type="nucleotide sequence ID" value="NZ_PEIB01000004.1"/>
</dbReference>
<dbReference type="OrthoDB" id="9782159at2"/>
<dbReference type="InterPro" id="IPR051174">
    <property type="entry name" value="Cytochrome_c-type_ET"/>
</dbReference>
<comment type="caution">
    <text evidence="17">The sequence shown here is derived from an EMBL/GenBank/DDBJ whole genome shotgun (WGS) entry which is preliminary data.</text>
</comment>
<feature type="binding site" description="covalent" evidence="14">
    <location>
        <position position="141"/>
    </location>
    <ligand>
        <name>heme</name>
        <dbReference type="ChEBI" id="CHEBI:30413"/>
        <label>3</label>
    </ligand>
</feature>
<dbReference type="InterPro" id="IPR005126">
    <property type="entry name" value="NapC/NirT_cyt_c_N"/>
</dbReference>
<comment type="subcellular location">
    <subcellularLocation>
        <location evidence="1">Cell inner membrane</location>
        <topology evidence="1">Single-pass type II membrane protein</topology>
    </subcellularLocation>
</comment>
<dbReference type="GO" id="GO:0009061">
    <property type="term" value="P:anaerobic respiration"/>
    <property type="evidence" value="ECO:0007669"/>
    <property type="project" value="TreeGrafter"/>
</dbReference>
<feature type="binding site" description="axial binding residue" evidence="15">
    <location>
        <position position="336"/>
    </location>
    <ligand>
        <name>heme</name>
        <dbReference type="ChEBI" id="CHEBI:30413"/>
        <label>5</label>
    </ligand>
    <ligandPart>
        <name>Fe</name>
        <dbReference type="ChEBI" id="CHEBI:18248"/>
    </ligandPart>
</feature>
<keyword evidence="12 13" id="KW-0472">Membrane</keyword>
<feature type="binding site" description="covalent" evidence="14">
    <location>
        <position position="332"/>
    </location>
    <ligand>
        <name>heme</name>
        <dbReference type="ChEBI" id="CHEBI:30413"/>
        <label>5</label>
    </ligand>
</feature>
<evidence type="ECO:0000256" key="1">
    <source>
        <dbReference type="ARBA" id="ARBA00004249"/>
    </source>
</evidence>
<organism evidence="17 18">
    <name type="scientific">Veronia nyctiphanis</name>
    <dbReference type="NCBI Taxonomy" id="1278244"/>
    <lineage>
        <taxon>Bacteria</taxon>
        <taxon>Pseudomonadati</taxon>
        <taxon>Pseudomonadota</taxon>
        <taxon>Gammaproteobacteria</taxon>
        <taxon>Vibrionales</taxon>
        <taxon>Vibrionaceae</taxon>
        <taxon>Veronia</taxon>
    </lineage>
</organism>
<comment type="PTM">
    <text evidence="14">Binds 5 heme groups per subunit.</text>
</comment>
<sequence>MKKLLGKLTKPSAKYSVLALILVGSVITIIGTITAHESLHFFSQTSFCTSCHTMQGNYEEYKESIHFKNSMGVRAECVDCHQPKDLPGKMLRKLEAAKDLYHHFITKKVDTPEKFEEHRLEMAQTVWARMKRQNSKTCKSCHSYEAMDHDKQSVKAQMEMKKAAADDMNCIECHKGIAHQLPNMAGGFRKSFQELEAKAVATAGATNLFSISEKDMFATADANGKSEGKLLPASQVTVIGEENDMLKIRLDGWLEKAGKGRVLTEYMGKRVFKATIRGDIKASEKLLEEQEDPATNIAWQHVSVEAYITKDHLMDDIQPIWTYAEEMFGSTCNACHAAPAPEHFTANGWISGLKAMSSYYRLSKTEERTLLKYLQNHGSDTGGQGHH</sequence>
<accession>A0A4Q0YVD4</accession>
<evidence type="ECO:0000256" key="14">
    <source>
        <dbReference type="PIRSR" id="PIRSR000014-1"/>
    </source>
</evidence>
<keyword evidence="11 13" id="KW-0408">Iron</keyword>
<keyword evidence="9 13" id="KW-0249">Electron transport</keyword>
<dbReference type="AlphaFoldDB" id="A0A4Q0YVD4"/>
<dbReference type="InterPro" id="IPR038266">
    <property type="entry name" value="NapC/NirT_cytc_sf"/>
</dbReference>
<evidence type="ECO:0000256" key="7">
    <source>
        <dbReference type="ARBA" id="ARBA00022692"/>
    </source>
</evidence>
<feature type="binding site" description="axial binding residue" evidence="15">
    <location>
        <position position="52"/>
    </location>
    <ligand>
        <name>heme</name>
        <dbReference type="ChEBI" id="CHEBI:30413"/>
        <label>1</label>
    </ligand>
    <ligandPart>
        <name>Fe</name>
        <dbReference type="ChEBI" id="CHEBI:18248"/>
    </ligandPart>
</feature>
<feature type="binding site" description="covalent" evidence="14">
    <location>
        <position position="48"/>
    </location>
    <ligand>
        <name>heme</name>
        <dbReference type="ChEBI" id="CHEBI:30413"/>
        <label>1</label>
    </ligand>
</feature>
<keyword evidence="10" id="KW-1133">Transmembrane helix</keyword>
<evidence type="ECO:0000256" key="2">
    <source>
        <dbReference type="ARBA" id="ARBA00006417"/>
    </source>
</evidence>
<dbReference type="Proteomes" id="UP000290287">
    <property type="component" value="Unassembled WGS sequence"/>
</dbReference>
<evidence type="ECO:0000256" key="13">
    <source>
        <dbReference type="PIRNR" id="PIRNR000014"/>
    </source>
</evidence>
<evidence type="ECO:0000256" key="10">
    <source>
        <dbReference type="ARBA" id="ARBA00022989"/>
    </source>
</evidence>
<feature type="binding site" description="covalent" evidence="14">
    <location>
        <position position="77"/>
    </location>
    <ligand>
        <name>heme</name>
        <dbReference type="ChEBI" id="CHEBI:30413"/>
        <label>2</label>
    </ligand>
</feature>
<evidence type="ECO:0000259" key="16">
    <source>
        <dbReference type="Pfam" id="PF03264"/>
    </source>
</evidence>
<feature type="domain" description="NapC/NirT cytochrome c N-terminal" evidence="16">
    <location>
        <begin position="11"/>
        <end position="184"/>
    </location>
</feature>
<evidence type="ECO:0000313" key="17">
    <source>
        <dbReference type="EMBL" id="RXJ74174.1"/>
    </source>
</evidence>
<feature type="binding site" description="covalent" evidence="14">
    <location>
        <position position="80"/>
    </location>
    <ligand>
        <name>heme</name>
        <dbReference type="ChEBI" id="CHEBI:30413"/>
        <label>2</label>
    </ligand>
</feature>
<dbReference type="FunFam" id="1.10.3820.10:FF:000001">
    <property type="entry name" value="Cytochrome c-type protein"/>
    <property type="match status" value="1"/>
</dbReference>
<dbReference type="PANTHER" id="PTHR30333:SF2">
    <property type="entry name" value="CYTOCHROME C-TYPE PROTEIN TORC"/>
    <property type="match status" value="1"/>
</dbReference>
<keyword evidence="5 13" id="KW-0997">Cell inner membrane</keyword>
<feature type="binding site" description="covalent" evidence="14">
    <location>
        <position position="138"/>
    </location>
    <ligand>
        <name>heme</name>
        <dbReference type="ChEBI" id="CHEBI:30413"/>
        <label>3</label>
    </ligand>
</feature>
<evidence type="ECO:0000256" key="5">
    <source>
        <dbReference type="ARBA" id="ARBA00022519"/>
    </source>
</evidence>
<evidence type="ECO:0000313" key="18">
    <source>
        <dbReference type="Proteomes" id="UP000290287"/>
    </source>
</evidence>
<keyword evidence="18" id="KW-1185">Reference proteome</keyword>
<dbReference type="InterPro" id="IPR036280">
    <property type="entry name" value="Multihaem_cyt_sf"/>
</dbReference>
<evidence type="ECO:0000256" key="3">
    <source>
        <dbReference type="ARBA" id="ARBA00022448"/>
    </source>
</evidence>
<keyword evidence="8 13" id="KW-0479">Metal-binding</keyword>
<dbReference type="GO" id="GO:0005886">
    <property type="term" value="C:plasma membrane"/>
    <property type="evidence" value="ECO:0007669"/>
    <property type="project" value="UniProtKB-SubCell"/>
</dbReference>
<proteinExistence type="inferred from homology"/>
<dbReference type="PANTHER" id="PTHR30333">
    <property type="entry name" value="CYTOCHROME C-TYPE PROTEIN"/>
    <property type="match status" value="1"/>
</dbReference>
<feature type="binding site" description="covalent" evidence="14">
    <location>
        <position position="173"/>
    </location>
    <ligand>
        <name>heme</name>
        <dbReference type="ChEBI" id="CHEBI:30413"/>
        <label>4</label>
    </ligand>
</feature>
<feature type="binding site" description="axial binding residue" evidence="15">
    <location>
        <position position="142"/>
    </location>
    <ligand>
        <name>heme</name>
        <dbReference type="ChEBI" id="CHEBI:30413"/>
        <label>3</label>
    </ligand>
    <ligandPart>
        <name>Fe</name>
        <dbReference type="ChEBI" id="CHEBI:18248"/>
    </ligandPart>
</feature>
<dbReference type="Gene3D" id="1.10.3820.10">
    <property type="entry name" value="Di-heme elbow motif domain"/>
    <property type="match status" value="1"/>
</dbReference>
<keyword evidence="6 13" id="KW-0349">Heme</keyword>
<feature type="binding site" description="axial binding residue" evidence="15">
    <location>
        <position position="174"/>
    </location>
    <ligand>
        <name>heme</name>
        <dbReference type="ChEBI" id="CHEBI:30413"/>
        <label>4</label>
    </ligand>
    <ligandPart>
        <name>Fe</name>
        <dbReference type="ChEBI" id="CHEBI:18248"/>
    </ligandPart>
</feature>
<gene>
    <name evidence="17" type="ORF">CS022_05490</name>
</gene>
<name>A0A4Q0YVD4_9GAMM</name>
<evidence type="ECO:0000256" key="12">
    <source>
        <dbReference type="ARBA" id="ARBA00023136"/>
    </source>
</evidence>
<feature type="binding site" description="covalent" evidence="14">
    <location>
        <position position="335"/>
    </location>
    <ligand>
        <name>heme</name>
        <dbReference type="ChEBI" id="CHEBI:30413"/>
        <label>5</label>
    </ligand>
</feature>
<evidence type="ECO:0000256" key="6">
    <source>
        <dbReference type="ARBA" id="ARBA00022617"/>
    </source>
</evidence>
<evidence type="ECO:0000256" key="11">
    <source>
        <dbReference type="ARBA" id="ARBA00023004"/>
    </source>
</evidence>
<dbReference type="PIRSF" id="PIRSF000014">
    <property type="entry name" value="4_hem_cytch_TorC"/>
    <property type="match status" value="1"/>
</dbReference>
<feature type="binding site" description="covalent" evidence="14">
    <location>
        <position position="51"/>
    </location>
    <ligand>
        <name>heme</name>
        <dbReference type="ChEBI" id="CHEBI:30413"/>
        <label>1</label>
    </ligand>
</feature>
<comment type="similarity">
    <text evidence="2 13">Belongs to the TorC/TorY family.</text>
</comment>
<dbReference type="GO" id="GO:0009276">
    <property type="term" value="C:Gram-negative-bacterium-type cell wall"/>
    <property type="evidence" value="ECO:0007669"/>
    <property type="project" value="UniProtKB-UniRule"/>
</dbReference>
<feature type="binding site" description="axial binding residue" evidence="15">
    <location>
        <position position="81"/>
    </location>
    <ligand>
        <name>heme</name>
        <dbReference type="ChEBI" id="CHEBI:30413"/>
        <label>2</label>
    </ligand>
    <ligandPart>
        <name>Fe</name>
        <dbReference type="ChEBI" id="CHEBI:18248"/>
    </ligandPart>
</feature>
<keyword evidence="4 13" id="KW-1003">Cell membrane</keyword>
<dbReference type="GO" id="GO:0009055">
    <property type="term" value="F:electron transfer activity"/>
    <property type="evidence" value="ECO:0007669"/>
    <property type="project" value="UniProtKB-UniRule"/>
</dbReference>
<evidence type="ECO:0000256" key="9">
    <source>
        <dbReference type="ARBA" id="ARBA00022982"/>
    </source>
</evidence>
<feature type="binding site" description="covalent" evidence="14">
    <location>
        <position position="170"/>
    </location>
    <ligand>
        <name>heme</name>
        <dbReference type="ChEBI" id="CHEBI:30413"/>
        <label>4</label>
    </ligand>
</feature>
<dbReference type="NCBIfam" id="NF011606">
    <property type="entry name" value="PRK15032.1"/>
    <property type="match status" value="1"/>
</dbReference>
<keyword evidence="3 13" id="KW-0813">Transport</keyword>
<dbReference type="Pfam" id="PF03264">
    <property type="entry name" value="Cytochrom_NNT"/>
    <property type="match status" value="1"/>
</dbReference>
<reference evidence="17 18" key="1">
    <citation type="submission" date="2017-10" db="EMBL/GenBank/DDBJ databases">
        <title>Nyctiphanis sp. nov., isolated from the stomach of the euphausiid Nyctiphanes simplex (Hansen, 1911) in the Gulf of California.</title>
        <authorList>
            <person name="Gomez-Gil B."/>
            <person name="Aguilar-Mendez M."/>
            <person name="Lopez-Cortes A."/>
            <person name="Gomez-Gutierrez J."/>
            <person name="Roque A."/>
            <person name="Lang E."/>
            <person name="Gonzalez-Castillo A."/>
        </authorList>
    </citation>
    <scope>NUCLEOTIDE SEQUENCE [LARGE SCALE GENOMIC DNA]</scope>
    <source>
        <strain evidence="17 18">CAIM 600</strain>
    </source>
</reference>
<dbReference type="SUPFAM" id="SSF48695">
    <property type="entry name" value="Multiheme cytochromes"/>
    <property type="match status" value="1"/>
</dbReference>
<dbReference type="GO" id="GO:0005506">
    <property type="term" value="F:iron ion binding"/>
    <property type="evidence" value="ECO:0007669"/>
    <property type="project" value="UniProtKB-UniRule"/>
</dbReference>
<dbReference type="EMBL" id="PEIB01000004">
    <property type="protein sequence ID" value="RXJ74174.1"/>
    <property type="molecule type" value="Genomic_DNA"/>
</dbReference>
<evidence type="ECO:0000256" key="4">
    <source>
        <dbReference type="ARBA" id="ARBA00022475"/>
    </source>
</evidence>
<evidence type="ECO:0000256" key="15">
    <source>
        <dbReference type="PIRSR" id="PIRSR000014-2"/>
    </source>
</evidence>
<dbReference type="InterPro" id="IPR009154">
    <property type="entry name" value="Membr-bd_4haem_cyt_TorC"/>
</dbReference>